<dbReference type="PROSITE" id="PS51257">
    <property type="entry name" value="PROKAR_LIPOPROTEIN"/>
    <property type="match status" value="1"/>
</dbReference>
<dbReference type="Pfam" id="PF00496">
    <property type="entry name" value="SBP_bac_5"/>
    <property type="match status" value="1"/>
</dbReference>
<organism evidence="4 5">
    <name type="scientific">Bifidobacterium favimelis</name>
    <dbReference type="NCBI Taxonomy" id="3122979"/>
    <lineage>
        <taxon>Bacteria</taxon>
        <taxon>Bacillati</taxon>
        <taxon>Actinomycetota</taxon>
        <taxon>Actinomycetes</taxon>
        <taxon>Bifidobacteriales</taxon>
        <taxon>Bifidobacteriaceae</taxon>
        <taxon>Bifidobacterium</taxon>
    </lineage>
</organism>
<evidence type="ECO:0000259" key="3">
    <source>
        <dbReference type="Pfam" id="PF00496"/>
    </source>
</evidence>
<dbReference type="InterPro" id="IPR000914">
    <property type="entry name" value="SBP_5_dom"/>
</dbReference>
<feature type="signal peptide" evidence="2">
    <location>
        <begin position="1"/>
        <end position="26"/>
    </location>
</feature>
<evidence type="ECO:0000256" key="2">
    <source>
        <dbReference type="SAM" id="SignalP"/>
    </source>
</evidence>
<comment type="caution">
    <text evidence="4">The sequence shown here is derived from an EMBL/GenBank/DDBJ whole genome shotgun (WGS) entry which is preliminary data.</text>
</comment>
<reference evidence="4 5" key="1">
    <citation type="submission" date="2024-02" db="EMBL/GenBank/DDBJ databases">
        <title>Bifidobacterium honeyensis sp. nov., isolated from the comb honey.</title>
        <authorList>
            <person name="Liu W."/>
            <person name="Li Y."/>
        </authorList>
    </citation>
    <scope>NUCLEOTIDE SEQUENCE [LARGE SCALE GENOMIC DNA]</scope>
    <source>
        <strain evidence="4 5">IMAU50988</strain>
    </source>
</reference>
<dbReference type="PANTHER" id="PTHR30290">
    <property type="entry name" value="PERIPLASMIC BINDING COMPONENT OF ABC TRANSPORTER"/>
    <property type="match status" value="1"/>
</dbReference>
<protein>
    <submittedName>
        <fullName evidence="4">ABC transporter family substrate-binding protein</fullName>
    </submittedName>
</protein>
<dbReference type="Gene3D" id="3.90.76.10">
    <property type="entry name" value="Dipeptide-binding Protein, Domain 1"/>
    <property type="match status" value="1"/>
</dbReference>
<feature type="compositionally biased region" description="Basic and acidic residues" evidence="1">
    <location>
        <begin position="70"/>
        <end position="80"/>
    </location>
</feature>
<dbReference type="PANTHER" id="PTHR30290:SF65">
    <property type="entry name" value="MONOACYL PHOSPHATIDYLINOSITOL TETRAMANNOSIDE-BINDING PROTEIN LPQW-RELATED"/>
    <property type="match status" value="1"/>
</dbReference>
<dbReference type="Proteomes" id="UP001373159">
    <property type="component" value="Unassembled WGS sequence"/>
</dbReference>
<feature type="region of interest" description="Disordered" evidence="1">
    <location>
        <begin position="37"/>
        <end position="57"/>
    </location>
</feature>
<keyword evidence="2" id="KW-0732">Signal</keyword>
<evidence type="ECO:0000313" key="5">
    <source>
        <dbReference type="Proteomes" id="UP001373159"/>
    </source>
</evidence>
<feature type="chain" id="PRO_5045137823" evidence="2">
    <location>
        <begin position="27"/>
        <end position="584"/>
    </location>
</feature>
<gene>
    <name evidence="4" type="ORF">V8P97_00920</name>
</gene>
<evidence type="ECO:0000313" key="4">
    <source>
        <dbReference type="EMBL" id="MEK0306041.1"/>
    </source>
</evidence>
<proteinExistence type="predicted"/>
<dbReference type="InterPro" id="IPR039424">
    <property type="entry name" value="SBP_5"/>
</dbReference>
<dbReference type="SUPFAM" id="SSF53850">
    <property type="entry name" value="Periplasmic binding protein-like II"/>
    <property type="match status" value="1"/>
</dbReference>
<accession>A0ABU8ZLC6</accession>
<dbReference type="CDD" id="cd08501">
    <property type="entry name" value="PBP2_Lpqw"/>
    <property type="match status" value="1"/>
</dbReference>
<evidence type="ECO:0000256" key="1">
    <source>
        <dbReference type="SAM" id="MobiDB-lite"/>
    </source>
</evidence>
<keyword evidence="5" id="KW-1185">Reference proteome</keyword>
<dbReference type="RefSeq" id="WP_340468580.1">
    <property type="nucleotide sequence ID" value="NZ_JBANBB010000001.1"/>
</dbReference>
<sequence length="584" mass="63911">MRGSSTFIKRLSAATAVTAAMAMALAGCGGGNNNAGGDKGKAQPGEAQPASGYSGDFKGTYAMPAKDEVHNNAKSRDQIKDGGTLTLPTTQTENFNKVSSDGNSLYMSRLWDLYMPNNLFLFDAKGNMKPNPDYLTKAEVTKQDPFTVTYDINPKAKWNDGSEIDWTAFKATWEVTNGKNKGYSPASTAGSEDIASVEQGTNPKQAVVTYAKVSTPWQGVFQTLYNPKAMDPKVFTSGWVNNPHSEWGAGPFKVQSSDNTGIVFVPNENWWGDKPKLEKVTYKYLEDQASLNSFKNGELDATAVGNGNRLKTVQGMKDIQIRVGYSGSTSVMVYNAKSEVLKDLQVRRAMTMGFDTTTMNKIAYQGMNWTPKTPGSELFPAFQEGADDNRPKEAQQVDRDGAKKVLEQDGYKMGSDGYYAKDGKTLTARYTYFGDDPTITARARAYQQMMKQIGVKINLDGRDTSKWSKTMNDHDYEVIGMGWSTSSPFDAQTSAYQIYGSDSESNYTLVGTAEIDKELKAPTSIADTAESIKAVNKAEKAALALYGTFPYTTQPNFTAVKKGLANYGPAGFENVPVQNWGWEK</sequence>
<feature type="region of interest" description="Disordered" evidence="1">
    <location>
        <begin position="70"/>
        <end position="89"/>
    </location>
</feature>
<dbReference type="EMBL" id="JBANBB010000001">
    <property type="protein sequence ID" value="MEK0306041.1"/>
    <property type="molecule type" value="Genomic_DNA"/>
</dbReference>
<name>A0ABU8ZLC6_9BIFI</name>
<dbReference type="Gene3D" id="3.10.105.10">
    <property type="entry name" value="Dipeptide-binding Protein, Domain 3"/>
    <property type="match status" value="1"/>
</dbReference>
<feature type="domain" description="Solute-binding protein family 5" evidence="3">
    <location>
        <begin position="130"/>
        <end position="503"/>
    </location>
</feature>